<evidence type="ECO:0000313" key="1">
    <source>
        <dbReference type="EMBL" id="KAL0938497.1"/>
    </source>
</evidence>
<gene>
    <name evidence="1" type="ORF">CTRU02_205107</name>
</gene>
<name>A0ACC3Z331_COLTU</name>
<dbReference type="EMBL" id="VUJX02000003">
    <property type="protein sequence ID" value="KAL0938497.1"/>
    <property type="molecule type" value="Genomic_DNA"/>
</dbReference>
<proteinExistence type="predicted"/>
<protein>
    <submittedName>
        <fullName evidence="1">Cytochrome P450</fullName>
    </submittedName>
</protein>
<sequence>MAVRLCARASLILAAVAWRVGRIGVLAAAQIFFISFTAQCLVVLCYWAFIYPHYISPMRHLPTPEGGHFLIGQMLNQILTPGPADMFLSWMRRWPEAPFVRYLSIGNSETLMVNSLAALKEVQQTKAYSFRKSQLACRMFSPITGHGLMFSEGDERKRQRTQLAKAFSNQNTRKMLPVFQLKARQLCEAISQDLGGEDRKVIEVERFIKKATLDAFVIGSIGCDLESISLPEAHFYDVYERIIRQPALGHLITFIDGHIPLRSWLPLKSNKKWLRDLALIRTMLLNCVGNRLMETKKDKERLRGLKSERRDILTFILEECQFDEKEREWTDLELLEYMLNFIAGGHETTGSTIMWITYVLATMPSVQERLKREISELAARKPPGWEPTYEEIEHLSYVNGFLREVLRYYSPAIFLPRETVEDVTVCGIFIPKGTQITLCPAVAHFNPLVWGPDAEVFDPDRWSDGRAAKDSYAMEAFLQGSSGCIARNMALLNVKTVIVELVRSFKFSPQPGYDGVLKLSNPNFTLRPKYTLRIVAEREMNTELSVGLGY</sequence>
<keyword evidence="2" id="KW-1185">Reference proteome</keyword>
<reference evidence="1 2" key="1">
    <citation type="journal article" date="2020" name="Phytopathology">
        <title>Genome Sequence Resources of Colletotrichum truncatum, C. plurivorum, C. musicola, and C. sojae: Four Species Pathogenic to Soybean (Glycine max).</title>
        <authorList>
            <person name="Rogerio F."/>
            <person name="Boufleur T.R."/>
            <person name="Ciampi-Guillardi M."/>
            <person name="Sukno S.A."/>
            <person name="Thon M.R."/>
            <person name="Massola Junior N.S."/>
            <person name="Baroncelli R."/>
        </authorList>
    </citation>
    <scope>NUCLEOTIDE SEQUENCE [LARGE SCALE GENOMIC DNA]</scope>
    <source>
        <strain evidence="1 2">CMES1059</strain>
    </source>
</reference>
<evidence type="ECO:0000313" key="2">
    <source>
        <dbReference type="Proteomes" id="UP000805649"/>
    </source>
</evidence>
<comment type="caution">
    <text evidence="1">The sequence shown here is derived from an EMBL/GenBank/DDBJ whole genome shotgun (WGS) entry which is preliminary data.</text>
</comment>
<accession>A0ACC3Z331</accession>
<dbReference type="Proteomes" id="UP000805649">
    <property type="component" value="Unassembled WGS sequence"/>
</dbReference>
<organism evidence="1 2">
    <name type="scientific">Colletotrichum truncatum</name>
    <name type="common">Anthracnose fungus</name>
    <name type="synonym">Colletotrichum capsici</name>
    <dbReference type="NCBI Taxonomy" id="5467"/>
    <lineage>
        <taxon>Eukaryota</taxon>
        <taxon>Fungi</taxon>
        <taxon>Dikarya</taxon>
        <taxon>Ascomycota</taxon>
        <taxon>Pezizomycotina</taxon>
        <taxon>Sordariomycetes</taxon>
        <taxon>Hypocreomycetidae</taxon>
        <taxon>Glomerellales</taxon>
        <taxon>Glomerellaceae</taxon>
        <taxon>Colletotrichum</taxon>
        <taxon>Colletotrichum truncatum species complex</taxon>
    </lineage>
</organism>